<dbReference type="InterPro" id="IPR018247">
    <property type="entry name" value="EF_Hand_1_Ca_BS"/>
</dbReference>
<keyword evidence="3" id="KW-1185">Reference proteome</keyword>
<dbReference type="PROSITE" id="PS50222">
    <property type="entry name" value="EF_HAND_2"/>
    <property type="match status" value="1"/>
</dbReference>
<accession>A0ABS6V3B4</accession>
<gene>
    <name evidence="2" type="ORF">KTQ36_01870</name>
</gene>
<dbReference type="PROSITE" id="PS00018">
    <property type="entry name" value="EF_HAND_1"/>
    <property type="match status" value="2"/>
</dbReference>
<dbReference type="EMBL" id="JAHVAH010000001">
    <property type="protein sequence ID" value="MBW0144042.1"/>
    <property type="molecule type" value="Genomic_DNA"/>
</dbReference>
<dbReference type="SMART" id="SM00054">
    <property type="entry name" value="EFh"/>
    <property type="match status" value="2"/>
</dbReference>
<sequence>MLISMVVAMVVQDVTAVPREAFIAAVDKRFVGIDADGDGALDTAELDAAQQRIVARIEEQRRNIAQANFAAADANGDGNVTLEEWIAAASRAPLRVWTGSQLLTSLDTDGDGRVSLDEYRASQLDHFEARDTDGDGTIEAGEH</sequence>
<dbReference type="Pfam" id="PF13202">
    <property type="entry name" value="EF-hand_5"/>
    <property type="match status" value="4"/>
</dbReference>
<proteinExistence type="predicted"/>
<name>A0ABS6V3B4_9SPHN</name>
<comment type="caution">
    <text evidence="2">The sequence shown here is derived from an EMBL/GenBank/DDBJ whole genome shotgun (WGS) entry which is preliminary data.</text>
</comment>
<dbReference type="InterPro" id="IPR002048">
    <property type="entry name" value="EF_hand_dom"/>
</dbReference>
<dbReference type="Proteomes" id="UP000698028">
    <property type="component" value="Unassembled WGS sequence"/>
</dbReference>
<dbReference type="PANTHER" id="PTHR10827:SF52">
    <property type="entry name" value="IP16409P"/>
    <property type="match status" value="1"/>
</dbReference>
<evidence type="ECO:0000313" key="2">
    <source>
        <dbReference type="EMBL" id="MBW0144042.1"/>
    </source>
</evidence>
<organism evidence="2 3">
    <name type="scientific">Sphingomicrobium clamense</name>
    <dbReference type="NCBI Taxonomy" id="2851013"/>
    <lineage>
        <taxon>Bacteria</taxon>
        <taxon>Pseudomonadati</taxon>
        <taxon>Pseudomonadota</taxon>
        <taxon>Alphaproteobacteria</taxon>
        <taxon>Sphingomonadales</taxon>
        <taxon>Sphingomonadaceae</taxon>
        <taxon>Sphingomicrobium</taxon>
    </lineage>
</organism>
<evidence type="ECO:0000313" key="3">
    <source>
        <dbReference type="Proteomes" id="UP000698028"/>
    </source>
</evidence>
<dbReference type="PANTHER" id="PTHR10827">
    <property type="entry name" value="RETICULOCALBIN"/>
    <property type="match status" value="1"/>
</dbReference>
<dbReference type="RefSeq" id="WP_218632076.1">
    <property type="nucleotide sequence ID" value="NZ_JAHVAH010000001.1"/>
</dbReference>
<feature type="domain" description="EF-hand" evidence="1">
    <location>
        <begin position="60"/>
        <end position="95"/>
    </location>
</feature>
<protein>
    <submittedName>
        <fullName evidence="2">EF-hand domain-containing protein</fullName>
    </submittedName>
</protein>
<evidence type="ECO:0000259" key="1">
    <source>
        <dbReference type="PROSITE" id="PS50222"/>
    </source>
</evidence>
<reference evidence="2 3" key="1">
    <citation type="submission" date="2021-07" db="EMBL/GenBank/DDBJ databases">
        <title>The draft genome sequence of Sphingomicrobium sp. B8.</title>
        <authorList>
            <person name="Mu L."/>
        </authorList>
    </citation>
    <scope>NUCLEOTIDE SEQUENCE [LARGE SCALE GENOMIC DNA]</scope>
    <source>
        <strain evidence="2 3">B8</strain>
    </source>
</reference>